<dbReference type="AlphaFoldDB" id="A0A9W9S552"/>
<evidence type="ECO:0000313" key="3">
    <source>
        <dbReference type="Proteomes" id="UP001147752"/>
    </source>
</evidence>
<feature type="compositionally biased region" description="Polar residues" evidence="1">
    <location>
        <begin position="120"/>
        <end position="142"/>
    </location>
</feature>
<reference evidence="2" key="2">
    <citation type="journal article" date="2023" name="IMA Fungus">
        <title>Comparative genomic study of the Penicillium genus elucidates a diverse pangenome and 15 lateral gene transfer events.</title>
        <authorList>
            <person name="Petersen C."/>
            <person name="Sorensen T."/>
            <person name="Nielsen M.R."/>
            <person name="Sondergaard T.E."/>
            <person name="Sorensen J.L."/>
            <person name="Fitzpatrick D.A."/>
            <person name="Frisvad J.C."/>
            <person name="Nielsen K.L."/>
        </authorList>
    </citation>
    <scope>NUCLEOTIDE SEQUENCE</scope>
    <source>
        <strain evidence="2">IBT 3081</strain>
    </source>
</reference>
<protein>
    <submittedName>
        <fullName evidence="2">Glucose-methanol-choline oxidoreductase N-terminal</fullName>
    </submittedName>
</protein>
<dbReference type="GeneID" id="81460469"/>
<reference evidence="2" key="1">
    <citation type="submission" date="2022-12" db="EMBL/GenBank/DDBJ databases">
        <authorList>
            <person name="Petersen C."/>
        </authorList>
    </citation>
    <scope>NUCLEOTIDE SEQUENCE</scope>
    <source>
        <strain evidence="2">IBT 3081</strain>
    </source>
</reference>
<accession>A0A9W9S552</accession>
<organism evidence="2 3">
    <name type="scientific">Penicillium concentricum</name>
    <dbReference type="NCBI Taxonomy" id="293559"/>
    <lineage>
        <taxon>Eukaryota</taxon>
        <taxon>Fungi</taxon>
        <taxon>Dikarya</taxon>
        <taxon>Ascomycota</taxon>
        <taxon>Pezizomycotina</taxon>
        <taxon>Eurotiomycetes</taxon>
        <taxon>Eurotiomycetidae</taxon>
        <taxon>Eurotiales</taxon>
        <taxon>Aspergillaceae</taxon>
        <taxon>Penicillium</taxon>
    </lineage>
</organism>
<feature type="region of interest" description="Disordered" evidence="1">
    <location>
        <begin position="119"/>
        <end position="153"/>
    </location>
</feature>
<comment type="caution">
    <text evidence="2">The sequence shown here is derived from an EMBL/GenBank/DDBJ whole genome shotgun (WGS) entry which is preliminary data.</text>
</comment>
<dbReference type="RefSeq" id="XP_056577536.1">
    <property type="nucleotide sequence ID" value="XM_056721286.1"/>
</dbReference>
<dbReference type="EMBL" id="JAPZBT010000002">
    <property type="protein sequence ID" value="KAJ5371550.1"/>
    <property type="molecule type" value="Genomic_DNA"/>
</dbReference>
<dbReference type="OrthoDB" id="5431013at2759"/>
<sequence>MEAIGAASAILAIATAGVQCSVKLMTFAGQVKTAPEQINMVAEEVSLNASILQQLGELAKENVETKHLTSDDKDNGQKYQGEIGSYEIKTEYLQGSRAGNGDASSEKVQRGIRVPRRVFTHSQQTAPCETPDIGQSQAQSRGKVQMAVSTPGD</sequence>
<dbReference type="Proteomes" id="UP001147752">
    <property type="component" value="Unassembled WGS sequence"/>
</dbReference>
<proteinExistence type="predicted"/>
<evidence type="ECO:0000313" key="2">
    <source>
        <dbReference type="EMBL" id="KAJ5371550.1"/>
    </source>
</evidence>
<evidence type="ECO:0000256" key="1">
    <source>
        <dbReference type="SAM" id="MobiDB-lite"/>
    </source>
</evidence>
<gene>
    <name evidence="2" type="ORF">N7517_003556</name>
</gene>
<name>A0A9W9S552_9EURO</name>
<keyword evidence="3" id="KW-1185">Reference proteome</keyword>